<gene>
    <name evidence="1" type="ORF">DEBURN_LOCUS3881</name>
</gene>
<accession>A0A9N8ZF86</accession>
<dbReference type="OrthoDB" id="2383056at2759"/>
<dbReference type="Proteomes" id="UP000789706">
    <property type="component" value="Unassembled WGS sequence"/>
</dbReference>
<reference evidence="1" key="1">
    <citation type="submission" date="2021-06" db="EMBL/GenBank/DDBJ databases">
        <authorList>
            <person name="Kallberg Y."/>
            <person name="Tangrot J."/>
            <person name="Rosling A."/>
        </authorList>
    </citation>
    <scope>NUCLEOTIDE SEQUENCE</scope>
    <source>
        <strain evidence="1">AZ414A</strain>
    </source>
</reference>
<keyword evidence="2" id="KW-1185">Reference proteome</keyword>
<evidence type="ECO:0000313" key="2">
    <source>
        <dbReference type="Proteomes" id="UP000789706"/>
    </source>
</evidence>
<comment type="caution">
    <text evidence="1">The sequence shown here is derived from an EMBL/GenBank/DDBJ whole genome shotgun (WGS) entry which is preliminary data.</text>
</comment>
<dbReference type="AlphaFoldDB" id="A0A9N8ZF86"/>
<organism evidence="1 2">
    <name type="scientific">Diversispora eburnea</name>
    <dbReference type="NCBI Taxonomy" id="1213867"/>
    <lineage>
        <taxon>Eukaryota</taxon>
        <taxon>Fungi</taxon>
        <taxon>Fungi incertae sedis</taxon>
        <taxon>Mucoromycota</taxon>
        <taxon>Glomeromycotina</taxon>
        <taxon>Glomeromycetes</taxon>
        <taxon>Diversisporales</taxon>
        <taxon>Diversisporaceae</taxon>
        <taxon>Diversispora</taxon>
    </lineage>
</organism>
<evidence type="ECO:0000313" key="1">
    <source>
        <dbReference type="EMBL" id="CAG8485293.1"/>
    </source>
</evidence>
<proteinExistence type="predicted"/>
<dbReference type="EMBL" id="CAJVPK010000263">
    <property type="protein sequence ID" value="CAG8485293.1"/>
    <property type="molecule type" value="Genomic_DNA"/>
</dbReference>
<protein>
    <submittedName>
        <fullName evidence="1">8104_t:CDS:1</fullName>
    </submittedName>
</protein>
<name>A0A9N8ZF86_9GLOM</name>
<sequence length="361" mass="41742">MGATLHQPNFSDAYFHCTKKRTYPLEEEKITDHIFFKRIKTFSTSFSLPKLSSSYSPNVSCLNDKKNNSSNFRNHNIETNFPRIIDLSTGEQLESIPEQRSLKHLLEFEPQENFNNTDNDSDINFNKKFRASEKPTVNYIEEEEDERFNSTIDVLQELKLDPTITTIDSTSSEFTSKNDDQTVTAVNKVFEQTQNTSIITNDHAKKLQFTDKYQRAFSRYIRSQFELIKDESHEVYGKETISYYPNPYRSLVKILNNEKDNDGDDGNTIKAEEGKIVEIVEISDEDTIKADEGKIIEISDGDNDDDVEMLDVDKVNGVENINTNVENGVVMEMDLLGYEPLKNEPEEYIEYMEIDEMDIDL</sequence>